<dbReference type="AlphaFoldDB" id="A0A1G2KYL3"/>
<dbReference type="EMBL" id="MHQO01000074">
    <property type="protein sequence ID" value="OHA04548.1"/>
    <property type="molecule type" value="Genomic_DNA"/>
</dbReference>
<comment type="caution">
    <text evidence="1">The sequence shown here is derived from an EMBL/GenBank/DDBJ whole genome shotgun (WGS) entry which is preliminary data.</text>
</comment>
<sequence>MKRNISVKTTACAAFFLGILFLAPIFSYAGSWKPVSEFTEFECGIVSAATKKPCERVLRGADYFVAGEHLVIIQFINGDVGYFASGGKNFAAKKIEEEKSENISGGESSEWKRANEAWSRVYPKLSEPLTEDTKNDLDFFVAVAVLDPNPIQISGVPSILAVYGNKFIGAVRELLPMLSSSKYVTALMDYIMSPNASGHDMPSDDEKRLAIYDMQTILMNDGGLRVYLLNSEKREIQRLDPVTFQFLDDAGKIEQNTGFY</sequence>
<dbReference type="Proteomes" id="UP000177982">
    <property type="component" value="Unassembled WGS sequence"/>
</dbReference>
<organism evidence="1 2">
    <name type="scientific">Candidatus Sungbacteria bacterium RIFCSPLOWO2_01_FULL_47_10</name>
    <dbReference type="NCBI Taxonomy" id="1802276"/>
    <lineage>
        <taxon>Bacteria</taxon>
        <taxon>Candidatus Sungiibacteriota</taxon>
    </lineage>
</organism>
<evidence type="ECO:0000313" key="2">
    <source>
        <dbReference type="Proteomes" id="UP000177982"/>
    </source>
</evidence>
<name>A0A1G2KYL3_9BACT</name>
<reference evidence="1 2" key="1">
    <citation type="journal article" date="2016" name="Nat. Commun.">
        <title>Thousands of microbial genomes shed light on interconnected biogeochemical processes in an aquifer system.</title>
        <authorList>
            <person name="Anantharaman K."/>
            <person name="Brown C.T."/>
            <person name="Hug L.A."/>
            <person name="Sharon I."/>
            <person name="Castelle C.J."/>
            <person name="Probst A.J."/>
            <person name="Thomas B.C."/>
            <person name="Singh A."/>
            <person name="Wilkins M.J."/>
            <person name="Karaoz U."/>
            <person name="Brodie E.L."/>
            <person name="Williams K.H."/>
            <person name="Hubbard S.S."/>
            <person name="Banfield J.F."/>
        </authorList>
    </citation>
    <scope>NUCLEOTIDE SEQUENCE [LARGE SCALE GENOMIC DNA]</scope>
</reference>
<evidence type="ECO:0000313" key="1">
    <source>
        <dbReference type="EMBL" id="OHA04548.1"/>
    </source>
</evidence>
<protein>
    <submittedName>
        <fullName evidence="1">Uncharacterized protein</fullName>
    </submittedName>
</protein>
<proteinExistence type="predicted"/>
<gene>
    <name evidence="1" type="ORF">A2934_02255</name>
</gene>
<accession>A0A1G2KYL3</accession>